<evidence type="ECO:0000313" key="4">
    <source>
        <dbReference type="Proteomes" id="UP000324104"/>
    </source>
</evidence>
<dbReference type="InterPro" id="IPR013783">
    <property type="entry name" value="Ig-like_fold"/>
</dbReference>
<feature type="region of interest" description="Disordered" evidence="1">
    <location>
        <begin position="688"/>
        <end position="725"/>
    </location>
</feature>
<evidence type="ECO:0000313" key="3">
    <source>
        <dbReference type="EMBL" id="TYT63080.1"/>
    </source>
</evidence>
<organism evidence="3 4">
    <name type="scientific">Natrialba swarupiae</name>
    <dbReference type="NCBI Taxonomy" id="2448032"/>
    <lineage>
        <taxon>Archaea</taxon>
        <taxon>Methanobacteriati</taxon>
        <taxon>Methanobacteriota</taxon>
        <taxon>Stenosarchaea group</taxon>
        <taxon>Halobacteria</taxon>
        <taxon>Halobacteriales</taxon>
        <taxon>Natrialbaceae</taxon>
        <taxon>Natrialba</taxon>
    </lineage>
</organism>
<keyword evidence="4" id="KW-1185">Reference proteome</keyword>
<name>A0A5D5AU27_9EURY</name>
<gene>
    <name evidence="3" type="ORF">FYC77_05405</name>
</gene>
<protein>
    <recommendedName>
        <fullName evidence="2">DUF7827 domain-containing protein</fullName>
    </recommendedName>
</protein>
<sequence length="974" mass="104194">MIRSSLPEPSRSILLIAVLSCVVAGGLLASTDSVEATEPIVLEEGDDFVYEGQDVEIDVADRFDVSEGDELYLYELDGGEIETVAERPTVDDDGRIFLETGEIDEDGPQFAVTPDSGLDGDELVLTIDEQEFDVEWASETVTSGTNAVSLEVDSTRAGGYNVTISADDFEYEELRATFVHEGSDVEEVTDPAHLPLEELGYDRDDGDDVTDLRGDDYITLNVADSEAFRDDGEIVANLMSLDEREGLPDEGEYEFDVVVADTGVEDSSTLEIGETAASFDEDMYVRPAGDLLEITVELEAADEAWLQLGDENVGFVDVLYVEDDSDNDEVTFTMNTRLAGIDHGEVDGLRPADADAVYYAEDDVVESHIHHEDVAGEETRVSDASFYDGSELETASQLSFSEYLERLGTIDAGQEPTEQIDRPIQPGNYDLVVDRGQNFVVEDGESSADDTIGSAELGLIQPSVDDVDTWTAPQAEANAEDDVEELPDELSERDTVAIGDRAVARFEATGITGGLATIDYAENGNDITDGTESGFSANVLAELTSDESDWLGEGVEFSFDGPDVPNQEPNAVALEDAANTEAYVLASPPESDDDDGELYVVVDTEDGFVQDVDDGDEFTVTLAYEGSEHWYQFDGESGSLGGADGDADAPAYPYFSSERTESATTTLTFERASITFDRTDDGLVALPTDSDGNVSGTTNVAPGTEATLNVRSGPPEEVASDGDSSYLDRQSITIEERGSFATNPGFDEYGSFEVSPAVDSRTEGERAYVEFRLWGEIVAEGDAVFADLSDDRPAYFEPTIDVPASVSAGDTFDLNATIRNAGDEHGTLEVRTTVGSAVESNDEIELGPGQNETVEETVGATNETEELLVTISTQDEVAFATVGVDDADESASNASEKPGEANETDDENATTGVFDDGTDWNDSSDEGGFETDNSSSDDESPGFGSAAVVVALAASLAALTARLGDGRAERNQQS</sequence>
<dbReference type="Pfam" id="PF25162">
    <property type="entry name" value="DUF7827"/>
    <property type="match status" value="1"/>
</dbReference>
<evidence type="ECO:0000259" key="2">
    <source>
        <dbReference type="Pfam" id="PF25162"/>
    </source>
</evidence>
<accession>A0A5D5AU27</accession>
<reference evidence="3 4" key="1">
    <citation type="submission" date="2019-08" db="EMBL/GenBank/DDBJ databases">
        <title>Archaea genome.</title>
        <authorList>
            <person name="Kajale S."/>
            <person name="Shouche Y."/>
            <person name="Deshpande N."/>
            <person name="Sharma A."/>
        </authorList>
    </citation>
    <scope>NUCLEOTIDE SEQUENCE [LARGE SCALE GENOMIC DNA]</scope>
    <source>
        <strain evidence="3 4">ESP3B_9</strain>
    </source>
</reference>
<feature type="compositionally biased region" description="Acidic residues" evidence="1">
    <location>
        <begin position="916"/>
        <end position="940"/>
    </location>
</feature>
<dbReference type="AlphaFoldDB" id="A0A5D5AU27"/>
<dbReference type="Gene3D" id="2.60.40.10">
    <property type="entry name" value="Immunoglobulins"/>
    <property type="match status" value="1"/>
</dbReference>
<dbReference type="RefSeq" id="WP_149080483.1">
    <property type="nucleotide sequence ID" value="NZ_VTAW01000004.1"/>
</dbReference>
<evidence type="ECO:0000256" key="1">
    <source>
        <dbReference type="SAM" id="MobiDB-lite"/>
    </source>
</evidence>
<proteinExistence type="predicted"/>
<dbReference type="InterPro" id="IPR057149">
    <property type="entry name" value="DUF7827"/>
</dbReference>
<feature type="region of interest" description="Disordered" evidence="1">
    <location>
        <begin position="886"/>
        <end position="943"/>
    </location>
</feature>
<feature type="compositionally biased region" description="Polar residues" evidence="1">
    <location>
        <begin position="690"/>
        <end position="710"/>
    </location>
</feature>
<feature type="domain" description="DUF7827" evidence="2">
    <location>
        <begin position="273"/>
        <end position="344"/>
    </location>
</feature>
<dbReference type="Proteomes" id="UP000324104">
    <property type="component" value="Unassembled WGS sequence"/>
</dbReference>
<comment type="caution">
    <text evidence="3">The sequence shown here is derived from an EMBL/GenBank/DDBJ whole genome shotgun (WGS) entry which is preliminary data.</text>
</comment>
<dbReference type="EMBL" id="VTAW01000004">
    <property type="protein sequence ID" value="TYT63080.1"/>
    <property type="molecule type" value="Genomic_DNA"/>
</dbReference>